<evidence type="ECO:0000313" key="5">
    <source>
        <dbReference type="Proteomes" id="UP000429785"/>
    </source>
</evidence>
<keyword evidence="4" id="KW-1185">Reference proteome</keyword>
<reference evidence="2 5" key="2">
    <citation type="submission" date="2019-10" db="EMBL/GenBank/DDBJ databases">
        <title>Muricauda olearia CL-SS4 JCM15563 genome.</title>
        <authorList>
            <person name="Liu L."/>
        </authorList>
    </citation>
    <scope>NUCLEOTIDE SEQUENCE [LARGE SCALE GENOMIC DNA]</scope>
    <source>
        <strain evidence="2 5">CL-SS4</strain>
    </source>
</reference>
<gene>
    <name evidence="3" type="ORF">DN53_17360</name>
    <name evidence="2" type="ORF">F8C76_14080</name>
</gene>
<dbReference type="Gene3D" id="1.10.3680.10">
    <property type="entry name" value="TerB-like"/>
    <property type="match status" value="1"/>
</dbReference>
<reference evidence="3 4" key="1">
    <citation type="submission" date="2014-04" db="EMBL/GenBank/DDBJ databases">
        <title>Whole genome of Muricauda olearia.</title>
        <authorList>
            <person name="Zhang X.-H."/>
            <person name="Tang K."/>
        </authorList>
    </citation>
    <scope>NUCLEOTIDE SEQUENCE [LARGE SCALE GENOMIC DNA]</scope>
    <source>
        <strain evidence="3 4">Th120</strain>
    </source>
</reference>
<dbReference type="AlphaFoldDB" id="A0A444VJH2"/>
<organism evidence="3 4">
    <name type="scientific">Flagellimonas olearia</name>
    <dbReference type="NCBI Taxonomy" id="552546"/>
    <lineage>
        <taxon>Bacteria</taxon>
        <taxon>Pseudomonadati</taxon>
        <taxon>Bacteroidota</taxon>
        <taxon>Flavobacteriia</taxon>
        <taxon>Flavobacteriales</taxon>
        <taxon>Flavobacteriaceae</taxon>
        <taxon>Flagellimonas</taxon>
    </lineage>
</organism>
<evidence type="ECO:0000313" key="2">
    <source>
        <dbReference type="EMBL" id="KAB7528973.1"/>
    </source>
</evidence>
<evidence type="ECO:0000259" key="1">
    <source>
        <dbReference type="Pfam" id="PF05099"/>
    </source>
</evidence>
<dbReference type="SUPFAM" id="SSF158682">
    <property type="entry name" value="TerB-like"/>
    <property type="match status" value="1"/>
</dbReference>
<dbReference type="OrthoDB" id="981083at2"/>
<proteinExistence type="predicted"/>
<evidence type="ECO:0000313" key="3">
    <source>
        <dbReference type="EMBL" id="RYC50880.1"/>
    </source>
</evidence>
<dbReference type="EMBL" id="WELG01000002">
    <property type="protein sequence ID" value="KAB7528973.1"/>
    <property type="molecule type" value="Genomic_DNA"/>
</dbReference>
<feature type="domain" description="Co-chaperone DjlA N-terminal" evidence="1">
    <location>
        <begin position="16"/>
        <end position="116"/>
    </location>
</feature>
<evidence type="ECO:0000313" key="4">
    <source>
        <dbReference type="Proteomes" id="UP000290261"/>
    </source>
</evidence>
<dbReference type="InterPro" id="IPR007791">
    <property type="entry name" value="DjlA_N"/>
</dbReference>
<dbReference type="RefSeq" id="WP_129655269.1">
    <property type="nucleotide sequence ID" value="NZ_ML142912.1"/>
</dbReference>
<dbReference type="Proteomes" id="UP000429785">
    <property type="component" value="Unassembled WGS sequence"/>
</dbReference>
<dbReference type="EMBL" id="JJMP01000008">
    <property type="protein sequence ID" value="RYC50880.1"/>
    <property type="molecule type" value="Genomic_DNA"/>
</dbReference>
<dbReference type="CDD" id="cd07177">
    <property type="entry name" value="terB_like"/>
    <property type="match status" value="1"/>
</dbReference>
<dbReference type="Proteomes" id="UP000290261">
    <property type="component" value="Unassembled WGS sequence"/>
</dbReference>
<accession>A0A444VJH2</accession>
<name>A0A444VJH2_9FLAO</name>
<comment type="caution">
    <text evidence="3">The sequence shown here is derived from an EMBL/GenBank/DDBJ whole genome shotgun (WGS) entry which is preliminary data.</text>
</comment>
<dbReference type="InterPro" id="IPR029024">
    <property type="entry name" value="TerB-like"/>
</dbReference>
<dbReference type="Pfam" id="PF05099">
    <property type="entry name" value="TerB"/>
    <property type="match status" value="1"/>
</dbReference>
<protein>
    <submittedName>
        <fullName evidence="2">TerB family tellurite resistance protein</fullName>
    </submittedName>
</protein>
<sequence>MPILDLYEHGDHRKKLAHFATLATLAAVDGEINPEEKAILDKFAFKLDITEAEYKEVMEKGNKYPIETPHSGEKRYQRLFEFFQIIFSDHQIDEPERKIVERYAIGLGFSPKSANQIIDKSIAIFTGKIDFDDYHRIMIRKDA</sequence>